<feature type="region of interest" description="Disordered" evidence="1">
    <location>
        <begin position="1"/>
        <end position="57"/>
    </location>
</feature>
<evidence type="ECO:0000313" key="3">
    <source>
        <dbReference type="Proteomes" id="UP000540568"/>
    </source>
</evidence>
<protein>
    <recommendedName>
        <fullName evidence="4">DUF4194 domain-containing protein</fullName>
    </recommendedName>
</protein>
<dbReference type="RefSeq" id="WP_312876915.1">
    <property type="nucleotide sequence ID" value="NZ_JACGWV010000001.1"/>
</dbReference>
<evidence type="ECO:0008006" key="4">
    <source>
        <dbReference type="Google" id="ProtNLM"/>
    </source>
</evidence>
<dbReference type="EMBL" id="JACGWV010000001">
    <property type="protein sequence ID" value="MBA8806766.1"/>
    <property type="molecule type" value="Genomic_DNA"/>
</dbReference>
<dbReference type="Pfam" id="PF13835">
    <property type="entry name" value="DUF4194"/>
    <property type="match status" value="1"/>
</dbReference>
<feature type="compositionally biased region" description="Low complexity" evidence="1">
    <location>
        <begin position="22"/>
        <end position="41"/>
    </location>
</feature>
<evidence type="ECO:0000256" key="1">
    <source>
        <dbReference type="SAM" id="MobiDB-lite"/>
    </source>
</evidence>
<reference evidence="2 3" key="1">
    <citation type="submission" date="2020-07" db="EMBL/GenBank/DDBJ databases">
        <title>Sequencing the genomes of 1000 actinobacteria strains.</title>
        <authorList>
            <person name="Klenk H.-P."/>
        </authorList>
    </citation>
    <scope>NUCLEOTIDE SEQUENCE [LARGE SCALE GENOMIC DNA]</scope>
    <source>
        <strain evidence="2 3">DSM 44121</strain>
    </source>
</reference>
<keyword evidence="3" id="KW-1185">Reference proteome</keyword>
<evidence type="ECO:0000313" key="2">
    <source>
        <dbReference type="EMBL" id="MBA8806766.1"/>
    </source>
</evidence>
<organism evidence="2 3">
    <name type="scientific">Promicromonospora sukumoe</name>
    <dbReference type="NCBI Taxonomy" id="88382"/>
    <lineage>
        <taxon>Bacteria</taxon>
        <taxon>Bacillati</taxon>
        <taxon>Actinomycetota</taxon>
        <taxon>Actinomycetes</taxon>
        <taxon>Micrococcales</taxon>
        <taxon>Promicromonosporaceae</taxon>
        <taxon>Promicromonospora</taxon>
    </lineage>
</organism>
<comment type="caution">
    <text evidence="2">The sequence shown here is derived from an EMBL/GenBank/DDBJ whole genome shotgun (WGS) entry which is preliminary data.</text>
</comment>
<name>A0A7W3J5N2_9MICO</name>
<proteinExistence type="predicted"/>
<dbReference type="AlphaFoldDB" id="A0A7W3J5N2"/>
<sequence length="238" mass="25072">MTEPGVPGTGPARPDPADLRTARPGRPAGGSAPSARSASSGSGSGGEAGSRLWPGDHGTLPAPARLALARLVRGPYLAAEPEPDTWRALLAHEDVVRERLADQYLDLVVDADAQVAFVRDVPAADAPQVVREVALTFLDTALLLHLRALLLDSSDGRVAISRDEAADHLAVYRRRGGGSPMDFTRQLDATWARLVESGMLEPLSGDRCLVSPVLRTVFGADQVAALSGEYARLAKESA</sequence>
<dbReference type="Proteomes" id="UP000540568">
    <property type="component" value="Unassembled WGS sequence"/>
</dbReference>
<gene>
    <name evidence="2" type="ORF">FHX71_000708</name>
</gene>
<accession>A0A7W3J5N2</accession>
<dbReference type="InterPro" id="IPR025449">
    <property type="entry name" value="JetB"/>
</dbReference>